<evidence type="ECO:0000256" key="1">
    <source>
        <dbReference type="SAM" id="Coils"/>
    </source>
</evidence>
<sequence>MLQDTLTTKTAELDELNEKIVKVEGALQISEFKRDDEKQICKQTVSSLTKALNDIQQQMKRRLEECHKERDLKEEELKKYQENVLKEHERRSQQKIRNLEERLEREIDATSKGENRLHSLLEEIVDLQNRLKQIESQHSSNRIASANEINALENINNNLTKEIESIKISYSDIEKVVEKLKYENDILNNELTTNRENINNLIKQNKTIVSENTKLKEENMEKEKLHKALLLNNERLECDKQELELECAELNDVVKENSDRPCKDPSHNNFDFILKQNVVLKELVKQMKKEKEELHLSNTDAENRIKKLEDLMFSLKQKICG</sequence>
<gene>
    <name evidence="2" type="ORF">RI129_009094</name>
</gene>
<evidence type="ECO:0000313" key="2">
    <source>
        <dbReference type="EMBL" id="KAK5642927.1"/>
    </source>
</evidence>
<dbReference type="AlphaFoldDB" id="A0AAN7V8I7"/>
<proteinExistence type="predicted"/>
<accession>A0AAN7V8I7</accession>
<protein>
    <submittedName>
        <fullName evidence="2">Uncharacterized protein</fullName>
    </submittedName>
</protein>
<evidence type="ECO:0000313" key="3">
    <source>
        <dbReference type="Proteomes" id="UP001329430"/>
    </source>
</evidence>
<keyword evidence="3" id="KW-1185">Reference proteome</keyword>
<name>A0AAN7V8I7_9COLE</name>
<feature type="coiled-coil region" evidence="1">
    <location>
        <begin position="6"/>
        <end position="318"/>
    </location>
</feature>
<dbReference type="EMBL" id="JAVRBK010000006">
    <property type="protein sequence ID" value="KAK5642927.1"/>
    <property type="molecule type" value="Genomic_DNA"/>
</dbReference>
<comment type="caution">
    <text evidence="2">The sequence shown here is derived from an EMBL/GenBank/DDBJ whole genome shotgun (WGS) entry which is preliminary data.</text>
</comment>
<dbReference type="Proteomes" id="UP001329430">
    <property type="component" value="Chromosome 6"/>
</dbReference>
<organism evidence="2 3">
    <name type="scientific">Pyrocoelia pectoralis</name>
    <dbReference type="NCBI Taxonomy" id="417401"/>
    <lineage>
        <taxon>Eukaryota</taxon>
        <taxon>Metazoa</taxon>
        <taxon>Ecdysozoa</taxon>
        <taxon>Arthropoda</taxon>
        <taxon>Hexapoda</taxon>
        <taxon>Insecta</taxon>
        <taxon>Pterygota</taxon>
        <taxon>Neoptera</taxon>
        <taxon>Endopterygota</taxon>
        <taxon>Coleoptera</taxon>
        <taxon>Polyphaga</taxon>
        <taxon>Elateriformia</taxon>
        <taxon>Elateroidea</taxon>
        <taxon>Lampyridae</taxon>
        <taxon>Lampyrinae</taxon>
        <taxon>Pyrocoelia</taxon>
    </lineage>
</organism>
<keyword evidence="1" id="KW-0175">Coiled coil</keyword>
<reference evidence="2 3" key="1">
    <citation type="journal article" date="2024" name="Insects">
        <title>An Improved Chromosome-Level Genome Assembly of the Firefly Pyrocoelia pectoralis.</title>
        <authorList>
            <person name="Fu X."/>
            <person name="Meyer-Rochow V.B."/>
            <person name="Ballantyne L."/>
            <person name="Zhu X."/>
        </authorList>
    </citation>
    <scope>NUCLEOTIDE SEQUENCE [LARGE SCALE GENOMIC DNA]</scope>
    <source>
        <strain evidence="2">XCY_ONT2</strain>
    </source>
</reference>